<dbReference type="Ensembl" id="ENSKMAT00000027758.1">
    <property type="protein sequence ID" value="ENSKMAP00000027414.1"/>
    <property type="gene ID" value="ENSKMAG00000020286.1"/>
</dbReference>
<dbReference type="GO" id="GO:0033627">
    <property type="term" value="P:cell adhesion mediated by integrin"/>
    <property type="evidence" value="ECO:0007669"/>
    <property type="project" value="TreeGrafter"/>
</dbReference>
<dbReference type="STRING" id="37003.ENSKMAP00000027414"/>
<dbReference type="Proteomes" id="UP000264800">
    <property type="component" value="Unplaced"/>
</dbReference>
<feature type="repeat" description="FG-GAP" evidence="15">
    <location>
        <begin position="323"/>
        <end position="375"/>
    </location>
</feature>
<dbReference type="InterPro" id="IPR036465">
    <property type="entry name" value="vWFA_dom_sf"/>
</dbReference>
<keyword evidence="10 16" id="KW-0401">Integrin</keyword>
<dbReference type="GO" id="GO:0007229">
    <property type="term" value="P:integrin-mediated signaling pathway"/>
    <property type="evidence" value="ECO:0007669"/>
    <property type="project" value="UniProtKB-KW"/>
</dbReference>
<dbReference type="InterPro" id="IPR032695">
    <property type="entry name" value="Integrin_dom_sf"/>
</dbReference>
<dbReference type="InterPro" id="IPR000413">
    <property type="entry name" value="Integrin_alpha"/>
</dbReference>
<dbReference type="GO" id="GO:0046872">
    <property type="term" value="F:metal ion binding"/>
    <property type="evidence" value="ECO:0007669"/>
    <property type="project" value="UniProtKB-KW"/>
</dbReference>
<dbReference type="SMART" id="SM00327">
    <property type="entry name" value="VWA"/>
    <property type="match status" value="1"/>
</dbReference>
<dbReference type="GO" id="GO:0009897">
    <property type="term" value="C:external side of plasma membrane"/>
    <property type="evidence" value="ECO:0007669"/>
    <property type="project" value="TreeGrafter"/>
</dbReference>
<feature type="repeat" description="FG-GAP" evidence="15">
    <location>
        <begin position="492"/>
        <end position="552"/>
    </location>
</feature>
<evidence type="ECO:0000256" key="13">
    <source>
        <dbReference type="ARBA" id="ARBA00023170"/>
    </source>
</evidence>
<evidence type="ECO:0000259" key="17">
    <source>
        <dbReference type="PROSITE" id="PS50234"/>
    </source>
</evidence>
<evidence type="ECO:0000256" key="11">
    <source>
        <dbReference type="ARBA" id="ARBA00023136"/>
    </source>
</evidence>
<proteinExistence type="inferred from homology"/>
<evidence type="ECO:0000256" key="3">
    <source>
        <dbReference type="ARBA" id="ARBA00022692"/>
    </source>
</evidence>
<feature type="repeat" description="FG-GAP" evidence="15">
    <location>
        <begin position="376"/>
        <end position="438"/>
    </location>
</feature>
<dbReference type="SMART" id="SM00191">
    <property type="entry name" value="Int_alpha"/>
    <property type="match status" value="4"/>
</dbReference>
<evidence type="ECO:0000256" key="10">
    <source>
        <dbReference type="ARBA" id="ARBA00023037"/>
    </source>
</evidence>
<dbReference type="GO" id="GO:0005178">
    <property type="term" value="F:integrin binding"/>
    <property type="evidence" value="ECO:0007669"/>
    <property type="project" value="TreeGrafter"/>
</dbReference>
<dbReference type="PROSITE" id="PS51470">
    <property type="entry name" value="FG_GAP"/>
    <property type="match status" value="4"/>
</dbReference>
<evidence type="ECO:0000256" key="15">
    <source>
        <dbReference type="PROSITE-ProRule" id="PRU00803"/>
    </source>
</evidence>
<dbReference type="SUPFAM" id="SSF69318">
    <property type="entry name" value="Integrin alpha N-terminal domain"/>
    <property type="match status" value="1"/>
</dbReference>
<dbReference type="GeneTree" id="ENSGT00940000154838"/>
<dbReference type="InterPro" id="IPR028994">
    <property type="entry name" value="Integrin_alpha_N"/>
</dbReference>
<dbReference type="PRINTS" id="PR01185">
    <property type="entry name" value="INTEGRINA"/>
</dbReference>
<dbReference type="SUPFAM" id="SSF53300">
    <property type="entry name" value="vWA-like"/>
    <property type="match status" value="1"/>
</dbReference>
<dbReference type="InterPro" id="IPR013519">
    <property type="entry name" value="Int_alpha_beta-p"/>
</dbReference>
<feature type="repeat" description="FG-GAP" evidence="15">
    <location>
        <begin position="441"/>
        <end position="487"/>
    </location>
</feature>
<evidence type="ECO:0000256" key="12">
    <source>
        <dbReference type="ARBA" id="ARBA00023157"/>
    </source>
</evidence>
<keyword evidence="13 16" id="KW-0675">Receptor</keyword>
<organism evidence="18 19">
    <name type="scientific">Kryptolebias marmoratus</name>
    <name type="common">Mangrove killifish</name>
    <name type="synonym">Rivulus marmoratus</name>
    <dbReference type="NCBI Taxonomy" id="37003"/>
    <lineage>
        <taxon>Eukaryota</taxon>
        <taxon>Metazoa</taxon>
        <taxon>Chordata</taxon>
        <taxon>Craniata</taxon>
        <taxon>Vertebrata</taxon>
        <taxon>Euteleostomi</taxon>
        <taxon>Actinopterygii</taxon>
        <taxon>Neopterygii</taxon>
        <taxon>Teleostei</taxon>
        <taxon>Neoteleostei</taxon>
        <taxon>Acanthomorphata</taxon>
        <taxon>Ovalentaria</taxon>
        <taxon>Atherinomorphae</taxon>
        <taxon>Cyprinodontiformes</taxon>
        <taxon>Rivulidae</taxon>
        <taxon>Kryptolebias</taxon>
    </lineage>
</organism>
<dbReference type="PANTHER" id="PTHR23220:SF84">
    <property type="entry name" value="INTEGRIN ALPHA-L"/>
    <property type="match status" value="1"/>
</dbReference>
<dbReference type="PROSITE" id="PS50234">
    <property type="entry name" value="VWFA"/>
    <property type="match status" value="1"/>
</dbReference>
<accession>A0A3Q3BNM6</accession>
<comment type="similarity">
    <text evidence="2 16">Belongs to the integrin alpha chain family.</text>
</comment>
<dbReference type="Gene3D" id="2.60.40.1510">
    <property type="entry name" value="ntegrin, alpha v. Chain A, domain 3"/>
    <property type="match status" value="1"/>
</dbReference>
<evidence type="ECO:0000256" key="5">
    <source>
        <dbReference type="ARBA" id="ARBA00022729"/>
    </source>
</evidence>
<dbReference type="Pfam" id="PF20805">
    <property type="entry name" value="Integrin_A_Ig_2"/>
    <property type="match status" value="1"/>
</dbReference>
<keyword evidence="9 16" id="KW-1133">Transmembrane helix</keyword>
<evidence type="ECO:0000313" key="18">
    <source>
        <dbReference type="Ensembl" id="ENSKMAP00000027414.1"/>
    </source>
</evidence>
<dbReference type="SUPFAM" id="SSF69179">
    <property type="entry name" value="Integrin domains"/>
    <property type="match status" value="2"/>
</dbReference>
<dbReference type="OMA" id="MSMIIEA"/>
<evidence type="ECO:0000256" key="9">
    <source>
        <dbReference type="ARBA" id="ARBA00022989"/>
    </source>
</evidence>
<evidence type="ECO:0000256" key="6">
    <source>
        <dbReference type="ARBA" id="ARBA00022737"/>
    </source>
</evidence>
<evidence type="ECO:0000256" key="4">
    <source>
        <dbReference type="ARBA" id="ARBA00022723"/>
    </source>
</evidence>
<keyword evidence="19" id="KW-1185">Reference proteome</keyword>
<evidence type="ECO:0000256" key="14">
    <source>
        <dbReference type="ARBA" id="ARBA00023180"/>
    </source>
</evidence>
<dbReference type="InterPro" id="IPR048285">
    <property type="entry name" value="Integrin_alpha_Ig-like_2"/>
</dbReference>
<reference evidence="18" key="2">
    <citation type="submission" date="2025-09" db="UniProtKB">
        <authorList>
            <consortium name="Ensembl"/>
        </authorList>
    </citation>
    <scope>IDENTIFICATION</scope>
</reference>
<feature type="domain" description="VWFA" evidence="17">
    <location>
        <begin position="96"/>
        <end position="271"/>
    </location>
</feature>
<keyword evidence="5" id="KW-0732">Signal</keyword>
<comment type="subcellular location">
    <subcellularLocation>
        <location evidence="1 16">Membrane</location>
        <topology evidence="1 16">Single-pass type I membrane protein</topology>
    </subcellularLocation>
</comment>
<keyword evidence="8 16" id="KW-0130">Cell adhesion</keyword>
<dbReference type="PANTHER" id="PTHR23220">
    <property type="entry name" value="INTEGRIN ALPHA"/>
    <property type="match status" value="1"/>
</dbReference>
<dbReference type="InterPro" id="IPR002035">
    <property type="entry name" value="VWF_A"/>
</dbReference>
<dbReference type="Gene3D" id="2.60.40.1460">
    <property type="entry name" value="Integrin domains. Chain A, domain 2"/>
    <property type="match status" value="1"/>
</dbReference>
<dbReference type="AlphaFoldDB" id="A0A3Q3BNM6"/>
<evidence type="ECO:0000256" key="16">
    <source>
        <dbReference type="RuleBase" id="RU003762"/>
    </source>
</evidence>
<dbReference type="InterPro" id="IPR013517">
    <property type="entry name" value="FG-GAP"/>
</dbReference>
<dbReference type="GO" id="GO:0098609">
    <property type="term" value="P:cell-cell adhesion"/>
    <property type="evidence" value="ECO:0007669"/>
    <property type="project" value="TreeGrafter"/>
</dbReference>
<name>A0A3Q3BNM6_KRYMA</name>
<keyword evidence="12" id="KW-1015">Disulfide bond</keyword>
<evidence type="ECO:0000256" key="1">
    <source>
        <dbReference type="ARBA" id="ARBA00004479"/>
    </source>
</evidence>
<dbReference type="GO" id="GO:0007160">
    <property type="term" value="P:cell-matrix adhesion"/>
    <property type="evidence" value="ECO:0007669"/>
    <property type="project" value="TreeGrafter"/>
</dbReference>
<evidence type="ECO:0000256" key="2">
    <source>
        <dbReference type="ARBA" id="ARBA00008054"/>
    </source>
</evidence>
<evidence type="ECO:0000256" key="8">
    <source>
        <dbReference type="ARBA" id="ARBA00022889"/>
    </source>
</evidence>
<feature type="transmembrane region" description="Helical" evidence="16">
    <location>
        <begin position="762"/>
        <end position="784"/>
    </location>
</feature>
<evidence type="ECO:0000313" key="19">
    <source>
        <dbReference type="Proteomes" id="UP000264800"/>
    </source>
</evidence>
<keyword evidence="7" id="KW-0106">Calcium</keyword>
<dbReference type="PRINTS" id="PR00453">
    <property type="entry name" value="VWFADOMAIN"/>
</dbReference>
<dbReference type="Gene3D" id="2.130.10.130">
    <property type="entry name" value="Integrin alpha, N-terminal"/>
    <property type="match status" value="1"/>
</dbReference>
<dbReference type="Gene3D" id="3.40.50.410">
    <property type="entry name" value="von Willebrand factor, type A domain"/>
    <property type="match status" value="1"/>
</dbReference>
<protein>
    <recommendedName>
        <fullName evidence="17">VWFA domain-containing protein</fullName>
    </recommendedName>
</protein>
<sequence length="797" mass="89113">INVRNSDVVSGEQKDFFGYKVLQFSSSRNKGWVKSRTYVEIQNRCFCRNIVCSPSLFHECNGNSYLNSLCYNLTDELQQISSFKPVFQECIKETVNLVFLFDGSQSMTTGEFNKNKDFIKDMMETLKNTSIKFAAVQFSLVTRTVFDFNDYDAGRALEKLSKEKHMKSLTNTYQALRFVWSEILENPASGASPDATKALVVITDGDPSDSDTNNIVKQYDGKDIIRIVIGVKDVDINHFKPIASEPKDTNVFKIDNYNGLEGVLKNFQNKIFKIEGSKVTRAEEMTNEMSQAGFSSVFHKVILGSVGSNSWRGSLHEHQEQNETQISDPEMEMDSYMGYSLSVGERKGVPLYFAGAPRFNHTGQVVLFTQNNKNWTTAQRINADQIGSYFGAELCSVDIDSDGNTDFLLVGAPMFYQPQEKREGRIYIYRLSDEVGHSKKGRFGSTISSLSDLNGDELRDVAVGAPLEDDNRGAVYIYLGDRDKGIRSPFSQRITGKKLGTGIRFFGQAIDGHLDLGDDGLPDIVVGSQGAAVVLRSKPIFNVTAHLSFYPGEISTEDIDCLAGKDKSLPMGTITACFEKEEATKSKGGGGLFIKSRSGLNISYTLNVDPMRQTNRGFFPQNEKKDRNFRFMLLDTLSPVDIRLNFSQVDSETVGVVLNVDSGRQAVVEAPFEKHCRTNDICIAQLTVDFNFTSETLLVTENNYFNVSIKLDNDGDDSYNTTLTMSSCYYPHSRSEIQFTNQFLKTLLTLFRVEFINPPDQLQIILTGAGLGLLLLIIITIIMIKVRFPPLDFGAFC</sequence>
<keyword evidence="11 16" id="KW-0472">Membrane</keyword>
<keyword evidence="6" id="KW-0677">Repeat</keyword>
<reference evidence="18" key="1">
    <citation type="submission" date="2025-08" db="UniProtKB">
        <authorList>
            <consortium name="Ensembl"/>
        </authorList>
    </citation>
    <scope>IDENTIFICATION</scope>
</reference>
<keyword evidence="3 16" id="KW-0812">Transmembrane</keyword>
<dbReference type="Pfam" id="PF00092">
    <property type="entry name" value="VWA"/>
    <property type="match status" value="1"/>
</dbReference>
<dbReference type="Pfam" id="PF01839">
    <property type="entry name" value="FG-GAP"/>
    <property type="match status" value="2"/>
</dbReference>
<keyword evidence="14" id="KW-0325">Glycoprotein</keyword>
<dbReference type="GO" id="GO:0008305">
    <property type="term" value="C:integrin complex"/>
    <property type="evidence" value="ECO:0007669"/>
    <property type="project" value="InterPro"/>
</dbReference>
<evidence type="ECO:0000256" key="7">
    <source>
        <dbReference type="ARBA" id="ARBA00022837"/>
    </source>
</evidence>
<keyword evidence="4" id="KW-0479">Metal-binding</keyword>